<evidence type="ECO:0000256" key="1">
    <source>
        <dbReference type="ARBA" id="ARBA00023015"/>
    </source>
</evidence>
<evidence type="ECO:0000313" key="5">
    <source>
        <dbReference type="EMBL" id="MDR6598563.1"/>
    </source>
</evidence>
<dbReference type="SMART" id="SM00342">
    <property type="entry name" value="HTH_ARAC"/>
    <property type="match status" value="1"/>
</dbReference>
<dbReference type="InterPro" id="IPR050204">
    <property type="entry name" value="AraC_XylS_family_regulators"/>
</dbReference>
<gene>
    <name evidence="5" type="ORF">J2S66_006947</name>
</gene>
<reference evidence="5 6" key="1">
    <citation type="submission" date="2023-07" db="EMBL/GenBank/DDBJ databases">
        <title>Sequencing the genomes of 1000 actinobacteria strains.</title>
        <authorList>
            <person name="Klenk H.-P."/>
        </authorList>
    </citation>
    <scope>NUCLEOTIDE SEQUENCE [LARGE SCALE GENOMIC DNA]</scope>
    <source>
        <strain evidence="5 6">DSM 43749</strain>
    </source>
</reference>
<dbReference type="PROSITE" id="PS01124">
    <property type="entry name" value="HTH_ARAC_FAMILY_2"/>
    <property type="match status" value="1"/>
</dbReference>
<evidence type="ECO:0000256" key="2">
    <source>
        <dbReference type="ARBA" id="ARBA00023125"/>
    </source>
</evidence>
<dbReference type="InterPro" id="IPR046532">
    <property type="entry name" value="DUF6597"/>
</dbReference>
<dbReference type="Proteomes" id="UP001268819">
    <property type="component" value="Unassembled WGS sequence"/>
</dbReference>
<dbReference type="InterPro" id="IPR018060">
    <property type="entry name" value="HTH_AraC"/>
</dbReference>
<dbReference type="Gene3D" id="1.10.10.60">
    <property type="entry name" value="Homeodomain-like"/>
    <property type="match status" value="1"/>
</dbReference>
<dbReference type="Pfam" id="PF20240">
    <property type="entry name" value="DUF6597"/>
    <property type="match status" value="1"/>
</dbReference>
<dbReference type="RefSeq" id="WP_310313370.1">
    <property type="nucleotide sequence ID" value="NZ_BAAAXB010000001.1"/>
</dbReference>
<dbReference type="PANTHER" id="PTHR46796:SF15">
    <property type="entry name" value="BLL1074 PROTEIN"/>
    <property type="match status" value="1"/>
</dbReference>
<accession>A0ABU1Q6P9</accession>
<sequence length="229" mass="24104">MYAERPFAGLACVWRRVTTSPEVGLVVPDGCTDVMFSSTGELFVAGPDTVAHATSSSRPHVLHGVRFGPGVGPAAFGVPGDALRDQRVPLAELWGPTARLEDALGEAADPGAVLAAEAVRRLRRSPADPLVDPVVSALGVGVGGRVTAAGLADDLGLSTRQLHRRCLAAFGYGPKVLHRVLRFDRAVRMARGGVAFAEVAHRTGYADQAHLSREVRGLAGVPLRQLIRP</sequence>
<protein>
    <submittedName>
        <fullName evidence="5">AraC-like DNA-binding protein</fullName>
    </submittedName>
</protein>
<comment type="caution">
    <text evidence="5">The sequence shown here is derived from an EMBL/GenBank/DDBJ whole genome shotgun (WGS) entry which is preliminary data.</text>
</comment>
<dbReference type="Pfam" id="PF12833">
    <property type="entry name" value="HTH_18"/>
    <property type="match status" value="1"/>
</dbReference>
<evidence type="ECO:0000256" key="3">
    <source>
        <dbReference type="ARBA" id="ARBA00023163"/>
    </source>
</evidence>
<dbReference type="EMBL" id="JAVDSG010000001">
    <property type="protein sequence ID" value="MDR6598563.1"/>
    <property type="molecule type" value="Genomic_DNA"/>
</dbReference>
<keyword evidence="3" id="KW-0804">Transcription</keyword>
<proteinExistence type="predicted"/>
<keyword evidence="6" id="KW-1185">Reference proteome</keyword>
<evidence type="ECO:0000313" key="6">
    <source>
        <dbReference type="Proteomes" id="UP001268819"/>
    </source>
</evidence>
<name>A0ABU1Q6P9_9PSEU</name>
<organism evidence="5 6">
    <name type="scientific">Saccharothrix longispora</name>
    <dbReference type="NCBI Taxonomy" id="33920"/>
    <lineage>
        <taxon>Bacteria</taxon>
        <taxon>Bacillati</taxon>
        <taxon>Actinomycetota</taxon>
        <taxon>Actinomycetes</taxon>
        <taxon>Pseudonocardiales</taxon>
        <taxon>Pseudonocardiaceae</taxon>
        <taxon>Saccharothrix</taxon>
    </lineage>
</organism>
<keyword evidence="1" id="KW-0805">Transcription regulation</keyword>
<dbReference type="PANTHER" id="PTHR46796">
    <property type="entry name" value="HTH-TYPE TRANSCRIPTIONAL ACTIVATOR RHAS-RELATED"/>
    <property type="match status" value="1"/>
</dbReference>
<feature type="domain" description="HTH araC/xylS-type" evidence="4">
    <location>
        <begin position="132"/>
        <end position="229"/>
    </location>
</feature>
<keyword evidence="2" id="KW-0238">DNA-binding</keyword>
<evidence type="ECO:0000259" key="4">
    <source>
        <dbReference type="PROSITE" id="PS01124"/>
    </source>
</evidence>